<dbReference type="EMBL" id="JALJOR010000002">
    <property type="protein sequence ID" value="KAK9824050.1"/>
    <property type="molecule type" value="Genomic_DNA"/>
</dbReference>
<feature type="transmembrane region" description="Helical" evidence="1">
    <location>
        <begin position="57"/>
        <end position="81"/>
    </location>
</feature>
<evidence type="ECO:0000313" key="2">
    <source>
        <dbReference type="EMBL" id="KAK9824050.1"/>
    </source>
</evidence>
<keyword evidence="1" id="KW-0472">Membrane</keyword>
<dbReference type="AlphaFoldDB" id="A0AAW1QRC9"/>
<name>A0AAW1QRC9_9CHLO</name>
<proteinExistence type="predicted"/>
<reference evidence="2 3" key="1">
    <citation type="journal article" date="2024" name="Nat. Commun.">
        <title>Phylogenomics reveals the evolutionary origins of lichenization in chlorophyte algae.</title>
        <authorList>
            <person name="Puginier C."/>
            <person name="Libourel C."/>
            <person name="Otte J."/>
            <person name="Skaloud P."/>
            <person name="Haon M."/>
            <person name="Grisel S."/>
            <person name="Petersen M."/>
            <person name="Berrin J.G."/>
            <person name="Delaux P.M."/>
            <person name="Dal Grande F."/>
            <person name="Keller J."/>
        </authorList>
    </citation>
    <scope>NUCLEOTIDE SEQUENCE [LARGE SCALE GENOMIC DNA]</scope>
    <source>
        <strain evidence="2 3">SAG 2043</strain>
    </source>
</reference>
<sequence>MQYVLPMQEPRPTRQGVPASAGILFRSTGYEIRHLGPRGLTGHPGVPGRVHYQAAAVGWHVIGIEAACVFTVVLVDLLVAWRRAANRRLLHRTCPELALEEGLICSGLKTKTRWTHDPS</sequence>
<gene>
    <name evidence="2" type="ORF">WJX72_007366</name>
</gene>
<accession>A0AAW1QRC9</accession>
<keyword evidence="1" id="KW-1133">Transmembrane helix</keyword>
<dbReference type="Proteomes" id="UP001489004">
    <property type="component" value="Unassembled WGS sequence"/>
</dbReference>
<keyword evidence="3" id="KW-1185">Reference proteome</keyword>
<keyword evidence="1" id="KW-0812">Transmembrane</keyword>
<comment type="caution">
    <text evidence="2">The sequence shown here is derived from an EMBL/GenBank/DDBJ whole genome shotgun (WGS) entry which is preliminary data.</text>
</comment>
<organism evidence="2 3">
    <name type="scientific">[Myrmecia] bisecta</name>
    <dbReference type="NCBI Taxonomy" id="41462"/>
    <lineage>
        <taxon>Eukaryota</taxon>
        <taxon>Viridiplantae</taxon>
        <taxon>Chlorophyta</taxon>
        <taxon>core chlorophytes</taxon>
        <taxon>Trebouxiophyceae</taxon>
        <taxon>Trebouxiales</taxon>
        <taxon>Trebouxiaceae</taxon>
        <taxon>Myrmecia</taxon>
    </lineage>
</organism>
<evidence type="ECO:0000313" key="3">
    <source>
        <dbReference type="Proteomes" id="UP001489004"/>
    </source>
</evidence>
<evidence type="ECO:0000256" key="1">
    <source>
        <dbReference type="SAM" id="Phobius"/>
    </source>
</evidence>
<protein>
    <submittedName>
        <fullName evidence="2">Uncharacterized protein</fullName>
    </submittedName>
</protein>